<comment type="subcellular location">
    <subcellularLocation>
        <location evidence="1">Membrane</location>
        <topology evidence="1">Multi-pass membrane protein</topology>
    </subcellularLocation>
</comment>
<dbReference type="KEGG" id="kuy:FY550_15315"/>
<dbReference type="GO" id="GO:0016020">
    <property type="term" value="C:membrane"/>
    <property type="evidence" value="ECO:0007669"/>
    <property type="project" value="UniProtKB-SubCell"/>
</dbReference>
<dbReference type="PANTHER" id="PTHR32322">
    <property type="entry name" value="INNER MEMBRANE TRANSPORTER"/>
    <property type="match status" value="1"/>
</dbReference>
<keyword evidence="7" id="KW-1185">Reference proteome</keyword>
<evidence type="ECO:0000313" key="7">
    <source>
        <dbReference type="Proteomes" id="UP000322553"/>
    </source>
</evidence>
<dbReference type="RefSeq" id="WP_070980406.1">
    <property type="nucleotide sequence ID" value="NZ_CP043420.1"/>
</dbReference>
<feature type="transmembrane region" description="Helical" evidence="5">
    <location>
        <begin position="170"/>
        <end position="188"/>
    </location>
</feature>
<evidence type="ECO:0000256" key="1">
    <source>
        <dbReference type="ARBA" id="ARBA00004141"/>
    </source>
</evidence>
<keyword evidence="2 5" id="KW-0812">Transmembrane</keyword>
<feature type="transmembrane region" description="Helical" evidence="5">
    <location>
        <begin position="33"/>
        <end position="53"/>
    </location>
</feature>
<organism evidence="6 7">
    <name type="scientific">Kushneria phosphatilytica</name>
    <dbReference type="NCBI Taxonomy" id="657387"/>
    <lineage>
        <taxon>Bacteria</taxon>
        <taxon>Pseudomonadati</taxon>
        <taxon>Pseudomonadota</taxon>
        <taxon>Gammaproteobacteria</taxon>
        <taxon>Oceanospirillales</taxon>
        <taxon>Halomonadaceae</taxon>
        <taxon>Kushneria</taxon>
    </lineage>
</organism>
<proteinExistence type="predicted"/>
<feature type="transmembrane region" description="Helical" evidence="5">
    <location>
        <begin position="89"/>
        <end position="107"/>
    </location>
</feature>
<dbReference type="OrthoDB" id="7158585at2"/>
<dbReference type="AlphaFoldDB" id="A0A1S1NU20"/>
<reference evidence="6 7" key="1">
    <citation type="submission" date="2019-08" db="EMBL/GenBank/DDBJ databases">
        <title>Complete genome sequence of Kushneria sp. YCWA18, a halophilic phosphate-solubilizing bacterium isolated from Daqiao saltern in China.</title>
        <authorList>
            <person name="Du G.-X."/>
            <person name="Qu L.-Y."/>
        </authorList>
    </citation>
    <scope>NUCLEOTIDE SEQUENCE [LARGE SCALE GENOMIC DNA]</scope>
    <source>
        <strain evidence="6 7">YCWA18</strain>
    </source>
</reference>
<dbReference type="PANTHER" id="PTHR32322:SF9">
    <property type="entry name" value="AMINO-ACID METABOLITE EFFLUX PUMP-RELATED"/>
    <property type="match status" value="1"/>
</dbReference>
<dbReference type="Proteomes" id="UP000322553">
    <property type="component" value="Chromosome"/>
</dbReference>
<dbReference type="InterPro" id="IPR000620">
    <property type="entry name" value="EamA_dom"/>
</dbReference>
<feature type="transmembrane region" description="Helical" evidence="5">
    <location>
        <begin position="200"/>
        <end position="222"/>
    </location>
</feature>
<keyword evidence="3 5" id="KW-1133">Transmembrane helix</keyword>
<gene>
    <name evidence="6" type="ORF">FY550_15315</name>
</gene>
<dbReference type="Pfam" id="PF00892">
    <property type="entry name" value="EamA"/>
    <property type="match status" value="2"/>
</dbReference>
<evidence type="ECO:0000313" key="6">
    <source>
        <dbReference type="EMBL" id="QEL12370.1"/>
    </source>
</evidence>
<evidence type="ECO:0000256" key="4">
    <source>
        <dbReference type="ARBA" id="ARBA00023136"/>
    </source>
</evidence>
<feature type="transmembrane region" description="Helical" evidence="5">
    <location>
        <begin position="116"/>
        <end position="133"/>
    </location>
</feature>
<evidence type="ECO:0000256" key="2">
    <source>
        <dbReference type="ARBA" id="ARBA00022692"/>
    </source>
</evidence>
<sequence length="301" mass="32461">MPLRDFYLVLTVILIWAFNNIMIKLGLAEMPPLLMTTLRFALVAMLIVPFTRITHVQLPLVLKLAASFGLMHFGFLFIGLNYAEAGTGALLVQLGTPFATILAAIFLKERLRLKPVIGMLVSFSGVVVLAGGPTLPGPLALTLLLLSALGWAITNLLVKTGPEIEPLTMAGWLSMFAIPLVGTGSLLFEQQQWTAMMQAGWRGWGAVIYSAVMSSIIAYGLWNTLLRRHSVARLIPLSLLTPLVVVLLGVLMLGESMALNKLIGGALVVGGIAIINVRRLRKPPVGAAPEDNAPTRLPEQK</sequence>
<feature type="transmembrane region" description="Helical" evidence="5">
    <location>
        <begin position="234"/>
        <end position="253"/>
    </location>
</feature>
<feature type="transmembrane region" description="Helical" evidence="5">
    <location>
        <begin position="60"/>
        <end position="83"/>
    </location>
</feature>
<dbReference type="InterPro" id="IPR037185">
    <property type="entry name" value="EmrE-like"/>
</dbReference>
<dbReference type="EMBL" id="CP043420">
    <property type="protein sequence ID" value="QEL12370.1"/>
    <property type="molecule type" value="Genomic_DNA"/>
</dbReference>
<protein>
    <submittedName>
        <fullName evidence="6">EamA family transporter</fullName>
    </submittedName>
</protein>
<name>A0A1S1NU20_9GAMM</name>
<feature type="transmembrane region" description="Helical" evidence="5">
    <location>
        <begin position="7"/>
        <end position="27"/>
    </location>
</feature>
<accession>A0A1S1NU20</accession>
<keyword evidence="4 5" id="KW-0472">Membrane</keyword>
<dbReference type="Gene3D" id="1.10.3730.20">
    <property type="match status" value="1"/>
</dbReference>
<dbReference type="InterPro" id="IPR050638">
    <property type="entry name" value="AA-Vitamin_Transporters"/>
</dbReference>
<dbReference type="STRING" id="657387.BH688_11490"/>
<evidence type="ECO:0000256" key="5">
    <source>
        <dbReference type="SAM" id="Phobius"/>
    </source>
</evidence>
<dbReference type="SUPFAM" id="SSF103481">
    <property type="entry name" value="Multidrug resistance efflux transporter EmrE"/>
    <property type="match status" value="2"/>
</dbReference>
<evidence type="ECO:0000256" key="3">
    <source>
        <dbReference type="ARBA" id="ARBA00022989"/>
    </source>
</evidence>